<keyword evidence="8" id="KW-0812">Transmembrane</keyword>
<evidence type="ECO:0000256" key="4">
    <source>
        <dbReference type="ARBA" id="ARBA00022723"/>
    </source>
</evidence>
<comment type="cofactor">
    <cofactor evidence="1">
        <name>heme</name>
        <dbReference type="ChEBI" id="CHEBI:30413"/>
    </cofactor>
</comment>
<evidence type="ECO:0000256" key="6">
    <source>
        <dbReference type="ARBA" id="ARBA00023004"/>
    </source>
</evidence>
<evidence type="ECO:0000313" key="10">
    <source>
        <dbReference type="Proteomes" id="UP000032141"/>
    </source>
</evidence>
<dbReference type="eggNOG" id="KOG0156">
    <property type="taxonomic scope" value="Eukaryota"/>
</dbReference>
<feature type="transmembrane region" description="Helical" evidence="8">
    <location>
        <begin position="25"/>
        <end position="48"/>
    </location>
</feature>
<dbReference type="GO" id="GO:0004497">
    <property type="term" value="F:monooxygenase activity"/>
    <property type="evidence" value="ECO:0007669"/>
    <property type="project" value="UniProtKB-KW"/>
</dbReference>
<dbReference type="GO" id="GO:0046872">
    <property type="term" value="F:metal ion binding"/>
    <property type="evidence" value="ECO:0007669"/>
    <property type="project" value="UniProtKB-KW"/>
</dbReference>
<evidence type="ECO:0000256" key="3">
    <source>
        <dbReference type="ARBA" id="ARBA00022617"/>
    </source>
</evidence>
<proteinExistence type="inferred from homology"/>
<dbReference type="AlphaFoldDB" id="A0A0D3AQF8"/>
<keyword evidence="6" id="KW-0408">Iron</keyword>
<accession>A0A0D3AQF8</accession>
<keyword evidence="4" id="KW-0479">Metal-binding</keyword>
<dbReference type="EnsemblPlants" id="Bo2g080940.1">
    <property type="protein sequence ID" value="Bo2g080940.1"/>
    <property type="gene ID" value="Bo2g080940"/>
</dbReference>
<evidence type="ECO:0000256" key="7">
    <source>
        <dbReference type="ARBA" id="ARBA00023033"/>
    </source>
</evidence>
<comment type="similarity">
    <text evidence="2">Belongs to the cytochrome P450 family.</text>
</comment>
<keyword evidence="5" id="KW-0560">Oxidoreductase</keyword>
<name>A0A0D3AQF8_BRAOL</name>
<evidence type="ECO:0000256" key="1">
    <source>
        <dbReference type="ARBA" id="ARBA00001971"/>
    </source>
</evidence>
<evidence type="ECO:0000256" key="2">
    <source>
        <dbReference type="ARBA" id="ARBA00010617"/>
    </source>
</evidence>
<organism evidence="9 10">
    <name type="scientific">Brassica oleracea var. oleracea</name>
    <dbReference type="NCBI Taxonomy" id="109376"/>
    <lineage>
        <taxon>Eukaryota</taxon>
        <taxon>Viridiplantae</taxon>
        <taxon>Streptophyta</taxon>
        <taxon>Embryophyta</taxon>
        <taxon>Tracheophyta</taxon>
        <taxon>Spermatophyta</taxon>
        <taxon>Magnoliopsida</taxon>
        <taxon>eudicotyledons</taxon>
        <taxon>Gunneridae</taxon>
        <taxon>Pentapetalae</taxon>
        <taxon>rosids</taxon>
        <taxon>malvids</taxon>
        <taxon>Brassicales</taxon>
        <taxon>Brassicaceae</taxon>
        <taxon>Brassiceae</taxon>
        <taxon>Brassica</taxon>
    </lineage>
</organism>
<dbReference type="PANTHER" id="PTHR47946:SF25">
    <property type="entry name" value="CYTOCHROME P450 78A5"/>
    <property type="match status" value="1"/>
</dbReference>
<keyword evidence="3" id="KW-0349">Heme</keyword>
<dbReference type="HOGENOM" id="CLU_1973582_0_0_1"/>
<dbReference type="STRING" id="109376.A0A0D3AQF8"/>
<dbReference type="Gramene" id="Bo2g080940.1">
    <property type="protein sequence ID" value="Bo2g080940.1"/>
    <property type="gene ID" value="Bo2g080940"/>
</dbReference>
<evidence type="ECO:0000313" key="9">
    <source>
        <dbReference type="EnsemblPlants" id="Bo2g080940.1"/>
    </source>
</evidence>
<evidence type="ECO:0000256" key="5">
    <source>
        <dbReference type="ARBA" id="ARBA00023002"/>
    </source>
</evidence>
<evidence type="ECO:0000256" key="8">
    <source>
        <dbReference type="SAM" id="Phobius"/>
    </source>
</evidence>
<dbReference type="InterPro" id="IPR051996">
    <property type="entry name" value="Cytochrome_P450_78A"/>
</dbReference>
<reference evidence="9 10" key="1">
    <citation type="journal article" date="2014" name="Genome Biol.">
        <title>Transcriptome and methylome profiling reveals relics of genome dominance in the mesopolyploid Brassica oleracea.</title>
        <authorList>
            <person name="Parkin I.A."/>
            <person name="Koh C."/>
            <person name="Tang H."/>
            <person name="Robinson S.J."/>
            <person name="Kagale S."/>
            <person name="Clarke W.E."/>
            <person name="Town C.D."/>
            <person name="Nixon J."/>
            <person name="Krishnakumar V."/>
            <person name="Bidwell S.L."/>
            <person name="Denoeud F."/>
            <person name="Belcram H."/>
            <person name="Links M.G."/>
            <person name="Just J."/>
            <person name="Clarke C."/>
            <person name="Bender T."/>
            <person name="Huebert T."/>
            <person name="Mason A.S."/>
            <person name="Pires J.C."/>
            <person name="Barker G."/>
            <person name="Moore J."/>
            <person name="Walley P.G."/>
            <person name="Manoli S."/>
            <person name="Batley J."/>
            <person name="Edwards D."/>
            <person name="Nelson M.N."/>
            <person name="Wang X."/>
            <person name="Paterson A.H."/>
            <person name="King G."/>
            <person name="Bancroft I."/>
            <person name="Chalhoub B."/>
            <person name="Sharpe A.G."/>
        </authorList>
    </citation>
    <scope>NUCLEOTIDE SEQUENCE</scope>
    <source>
        <strain evidence="9 10">cv. TO1000</strain>
    </source>
</reference>
<dbReference type="Proteomes" id="UP000032141">
    <property type="component" value="Chromosome C2"/>
</dbReference>
<keyword evidence="7" id="KW-0503">Monooxygenase</keyword>
<dbReference type="OMA" id="IYKARFH"/>
<keyword evidence="8" id="KW-1133">Transmembrane helix</keyword>
<keyword evidence="8" id="KW-0472">Membrane</keyword>
<sequence>MAIDPSLSLASITGSFPFLSLDLCLSIVLLISLFVFWLTPGGFAWAIYKARFHTRVQSKTRAAIPGPAGHPIIGLLLAFVNNALTHRILASIANSCNAKALMAFSIGSVSSRMMSSTTWNKGMCHTC</sequence>
<protein>
    <submittedName>
        <fullName evidence="9">Uncharacterized protein</fullName>
    </submittedName>
</protein>
<keyword evidence="10" id="KW-1185">Reference proteome</keyword>
<dbReference type="PANTHER" id="PTHR47946">
    <property type="entry name" value="CYTOCHROME P450 78A7-RELATED"/>
    <property type="match status" value="1"/>
</dbReference>
<reference evidence="9" key="2">
    <citation type="submission" date="2015-03" db="UniProtKB">
        <authorList>
            <consortium name="EnsemblPlants"/>
        </authorList>
    </citation>
    <scope>IDENTIFICATION</scope>
</reference>